<feature type="transmembrane region" description="Helical" evidence="5">
    <location>
        <begin position="313"/>
        <end position="331"/>
    </location>
</feature>
<organism evidence="7 8">
    <name type="scientific">Gimesia alba</name>
    <dbReference type="NCBI Taxonomy" id="2527973"/>
    <lineage>
        <taxon>Bacteria</taxon>
        <taxon>Pseudomonadati</taxon>
        <taxon>Planctomycetota</taxon>
        <taxon>Planctomycetia</taxon>
        <taxon>Planctomycetales</taxon>
        <taxon>Planctomycetaceae</taxon>
        <taxon>Gimesia</taxon>
    </lineage>
</organism>
<feature type="transmembrane region" description="Helical" evidence="5">
    <location>
        <begin position="131"/>
        <end position="150"/>
    </location>
</feature>
<feature type="transmembrane region" description="Helical" evidence="5">
    <location>
        <begin position="239"/>
        <end position="258"/>
    </location>
</feature>
<evidence type="ECO:0000256" key="2">
    <source>
        <dbReference type="ARBA" id="ARBA00022692"/>
    </source>
</evidence>
<dbReference type="PIRSF" id="PIRSF002808">
    <property type="entry name" value="Hexose_phosphate_transp"/>
    <property type="match status" value="1"/>
</dbReference>
<dbReference type="Proteomes" id="UP000317171">
    <property type="component" value="Chromosome"/>
</dbReference>
<dbReference type="InterPro" id="IPR051337">
    <property type="entry name" value="OPA_Antiporter"/>
</dbReference>
<feature type="transmembrane region" description="Helical" evidence="5">
    <location>
        <begin position="181"/>
        <end position="200"/>
    </location>
</feature>
<dbReference type="RefSeq" id="WP_145209567.1">
    <property type="nucleotide sequence ID" value="NZ_CP036269.1"/>
</dbReference>
<protein>
    <submittedName>
        <fullName evidence="7">Glycerol-3-phosphate transporter</fullName>
    </submittedName>
</protein>
<dbReference type="EMBL" id="CP036269">
    <property type="protein sequence ID" value="QDT40131.1"/>
    <property type="molecule type" value="Genomic_DNA"/>
</dbReference>
<dbReference type="GO" id="GO:0035435">
    <property type="term" value="P:phosphate ion transmembrane transport"/>
    <property type="evidence" value="ECO:0007669"/>
    <property type="project" value="TreeGrafter"/>
</dbReference>
<dbReference type="InterPro" id="IPR036259">
    <property type="entry name" value="MFS_trans_sf"/>
</dbReference>
<dbReference type="InterPro" id="IPR020846">
    <property type="entry name" value="MFS_dom"/>
</dbReference>
<evidence type="ECO:0000256" key="3">
    <source>
        <dbReference type="ARBA" id="ARBA00022989"/>
    </source>
</evidence>
<dbReference type="PANTHER" id="PTHR43826:SF8">
    <property type="entry name" value="MAJOR FACILITATOR SUPERFAMILY (MFS) PROFILE DOMAIN-CONTAINING PROTEIN"/>
    <property type="match status" value="1"/>
</dbReference>
<dbReference type="PANTHER" id="PTHR43826">
    <property type="entry name" value="GLUCOSE-6-PHOSPHATE EXCHANGER SLC37A4"/>
    <property type="match status" value="1"/>
</dbReference>
<feature type="transmembrane region" description="Helical" evidence="5">
    <location>
        <begin position="337"/>
        <end position="361"/>
    </location>
</feature>
<evidence type="ECO:0000256" key="1">
    <source>
        <dbReference type="ARBA" id="ARBA00004127"/>
    </source>
</evidence>
<name>A0A517R8F8_9PLAN</name>
<evidence type="ECO:0000313" key="8">
    <source>
        <dbReference type="Proteomes" id="UP000317171"/>
    </source>
</evidence>
<gene>
    <name evidence="7" type="primary">glpT</name>
    <name evidence="7" type="ORF">Pan241w_01840</name>
</gene>
<feature type="transmembrane region" description="Helical" evidence="5">
    <location>
        <begin position="81"/>
        <end position="111"/>
    </location>
</feature>
<dbReference type="Pfam" id="PF07690">
    <property type="entry name" value="MFS_1"/>
    <property type="match status" value="1"/>
</dbReference>
<keyword evidence="8" id="KW-1185">Reference proteome</keyword>
<feature type="domain" description="Major facilitator superfamily (MFS) profile" evidence="6">
    <location>
        <begin position="13"/>
        <end position="432"/>
    </location>
</feature>
<reference evidence="7 8" key="1">
    <citation type="submission" date="2019-02" db="EMBL/GenBank/DDBJ databases">
        <title>Deep-cultivation of Planctomycetes and their phenomic and genomic characterization uncovers novel biology.</title>
        <authorList>
            <person name="Wiegand S."/>
            <person name="Jogler M."/>
            <person name="Boedeker C."/>
            <person name="Pinto D."/>
            <person name="Vollmers J."/>
            <person name="Rivas-Marin E."/>
            <person name="Kohn T."/>
            <person name="Peeters S.H."/>
            <person name="Heuer A."/>
            <person name="Rast P."/>
            <person name="Oberbeckmann S."/>
            <person name="Bunk B."/>
            <person name="Jeske O."/>
            <person name="Meyerdierks A."/>
            <person name="Storesund J.E."/>
            <person name="Kallscheuer N."/>
            <person name="Luecker S."/>
            <person name="Lage O.M."/>
            <person name="Pohl T."/>
            <person name="Merkel B.J."/>
            <person name="Hornburger P."/>
            <person name="Mueller R.-W."/>
            <person name="Bruemmer F."/>
            <person name="Labrenz M."/>
            <person name="Spormann A.M."/>
            <person name="Op den Camp H."/>
            <person name="Overmann J."/>
            <person name="Amann R."/>
            <person name="Jetten M.S.M."/>
            <person name="Mascher T."/>
            <person name="Medema M.H."/>
            <person name="Devos D.P."/>
            <person name="Kaster A.-K."/>
            <person name="Ovreas L."/>
            <person name="Rohde M."/>
            <person name="Galperin M.Y."/>
            <person name="Jogler C."/>
        </authorList>
    </citation>
    <scope>NUCLEOTIDE SEQUENCE [LARGE SCALE GENOMIC DNA]</scope>
    <source>
        <strain evidence="7 8">Pan241w</strain>
    </source>
</reference>
<dbReference type="Gene3D" id="1.20.1250.20">
    <property type="entry name" value="MFS general substrate transporter like domains"/>
    <property type="match status" value="2"/>
</dbReference>
<dbReference type="PROSITE" id="PS50850">
    <property type="entry name" value="MFS"/>
    <property type="match status" value="1"/>
</dbReference>
<sequence length="453" mass="48996">MSNKRNRNWQLLTLTSLFLGYVGYYICRSNLAVATPLILKEYGGVGITKIQIGTVASVGVMLYAIGKIFNGYLADFLGGRLMFLVGMICSIVFSVLFGLASGLTVFIIVWACNRYFQSMGWVALVKTASRWYPVKWHATVMAILSLSFLFGDAFARIYLGSLILLGETYASFEFLANWRTVFFVAAGTLTAIAVFVYFTLKSSPKDVGLEEPEANPINVFGAEGNHAERISIKDVLKPLLASPLFWLICIMNFSLTLVRETFNFWTPTFLNEVVKFDIGEAAIGSMLFPLVGGCSTLLAGVTSDRLRGRHGRVVLPSLILLVLSLGLLATIDVAGKPVLALILLSLVAFFLMAPYSFLSGVMAIDLGGKRGCSTVAGLVDSAGYLGAILSGHTVGMIAQYYGWKMAFGGLAGICCTAIIAGTVYWLIQERDMNLAQALSSEPETEAPDAPGKT</sequence>
<evidence type="ECO:0000256" key="4">
    <source>
        <dbReference type="ARBA" id="ARBA00023136"/>
    </source>
</evidence>
<dbReference type="GO" id="GO:0061513">
    <property type="term" value="F:glucose 6-phosphate:phosphate antiporter activity"/>
    <property type="evidence" value="ECO:0007669"/>
    <property type="project" value="TreeGrafter"/>
</dbReference>
<evidence type="ECO:0000313" key="7">
    <source>
        <dbReference type="EMBL" id="QDT40131.1"/>
    </source>
</evidence>
<dbReference type="GO" id="GO:0012505">
    <property type="term" value="C:endomembrane system"/>
    <property type="evidence" value="ECO:0007669"/>
    <property type="project" value="UniProtKB-SubCell"/>
</dbReference>
<feature type="transmembrane region" description="Helical" evidence="5">
    <location>
        <begin position="50"/>
        <end position="69"/>
    </location>
</feature>
<feature type="transmembrane region" description="Helical" evidence="5">
    <location>
        <begin position="407"/>
        <end position="427"/>
    </location>
</feature>
<keyword evidence="2 5" id="KW-0812">Transmembrane</keyword>
<proteinExistence type="predicted"/>
<evidence type="ECO:0000256" key="5">
    <source>
        <dbReference type="SAM" id="Phobius"/>
    </source>
</evidence>
<feature type="transmembrane region" description="Helical" evidence="5">
    <location>
        <begin position="382"/>
        <end position="401"/>
    </location>
</feature>
<keyword evidence="4 5" id="KW-0472">Membrane</keyword>
<dbReference type="OrthoDB" id="9766638at2"/>
<keyword evidence="3 5" id="KW-1133">Transmembrane helix</keyword>
<dbReference type="InterPro" id="IPR000849">
    <property type="entry name" value="Sugar_P_transporter"/>
</dbReference>
<comment type="subcellular location">
    <subcellularLocation>
        <location evidence="1">Endomembrane system</location>
        <topology evidence="1">Multi-pass membrane protein</topology>
    </subcellularLocation>
</comment>
<dbReference type="InterPro" id="IPR011701">
    <property type="entry name" value="MFS"/>
</dbReference>
<dbReference type="KEGG" id="gaz:Pan241w_01840"/>
<accession>A0A517R8F8</accession>
<evidence type="ECO:0000259" key="6">
    <source>
        <dbReference type="PROSITE" id="PS50850"/>
    </source>
</evidence>
<dbReference type="SUPFAM" id="SSF103473">
    <property type="entry name" value="MFS general substrate transporter"/>
    <property type="match status" value="1"/>
</dbReference>
<dbReference type="GO" id="GO:0016020">
    <property type="term" value="C:membrane"/>
    <property type="evidence" value="ECO:0007669"/>
    <property type="project" value="InterPro"/>
</dbReference>
<dbReference type="AlphaFoldDB" id="A0A517R8F8"/>
<feature type="transmembrane region" description="Helical" evidence="5">
    <location>
        <begin position="278"/>
        <end position="301"/>
    </location>
</feature>